<gene>
    <name evidence="2" type="primary">alkB</name>
    <name evidence="2" type="ORF">PD5205_03202</name>
    <name evidence="1" type="ORF">PD885_00793</name>
</gene>
<protein>
    <submittedName>
        <fullName evidence="2">DNA repair system specific for alkylated DNA</fullName>
    </submittedName>
</protein>
<name>A0A1Y6H4K3_9XANT</name>
<evidence type="ECO:0000313" key="4">
    <source>
        <dbReference type="Proteomes" id="UP000195953"/>
    </source>
</evidence>
<proteinExistence type="predicted"/>
<dbReference type="AlphaFoldDB" id="A0A1Y6H4K3"/>
<dbReference type="Gene3D" id="2.60.120.590">
    <property type="entry name" value="Alpha-ketoglutarate-dependent dioxygenase AlkB-like"/>
    <property type="match status" value="1"/>
</dbReference>
<evidence type="ECO:0000313" key="3">
    <source>
        <dbReference type="Proteomes" id="UP000195877"/>
    </source>
</evidence>
<reference evidence="1 3" key="2">
    <citation type="submission" date="2017-05" db="EMBL/GenBank/DDBJ databases">
        <authorList>
            <person name="Blom J."/>
        </authorList>
    </citation>
    <scope>NUCLEOTIDE SEQUENCE [LARGE SCALE GENOMIC DNA]</scope>
    <source>
        <strain evidence="1">PD885</strain>
    </source>
</reference>
<keyword evidence="3" id="KW-1185">Reference proteome</keyword>
<sequence length="111" mass="12802">MRVALPGAEISWCRGWLQGTQADALMQVLLAQVQWDVHRICIFGRLVDSPRLSSWIGDPQASYRYSGTQFAPQPWLEVLQPLRTRLQKETGYWFQRAGQSLPWRQRCDGLA</sequence>
<evidence type="ECO:0000313" key="1">
    <source>
        <dbReference type="EMBL" id="SMQ98056.1"/>
    </source>
</evidence>
<dbReference type="SUPFAM" id="SSF51197">
    <property type="entry name" value="Clavaminate synthase-like"/>
    <property type="match status" value="1"/>
</dbReference>
<dbReference type="EMBL" id="LT853885">
    <property type="protein sequence ID" value="SMR04480.1"/>
    <property type="molecule type" value="Genomic_DNA"/>
</dbReference>
<accession>A0A1Y6H4K3</accession>
<dbReference type="Proteomes" id="UP000195877">
    <property type="component" value="Chromosome 1"/>
</dbReference>
<evidence type="ECO:0000313" key="2">
    <source>
        <dbReference type="EMBL" id="SMR04480.1"/>
    </source>
</evidence>
<dbReference type="EMBL" id="LT853882">
    <property type="protein sequence ID" value="SMQ98056.1"/>
    <property type="molecule type" value="Genomic_DNA"/>
</dbReference>
<reference evidence="2 4" key="1">
    <citation type="submission" date="2017-05" db="EMBL/GenBank/DDBJ databases">
        <authorList>
            <person name="Song R."/>
            <person name="Chenine A.L."/>
            <person name="Ruprecht R.M."/>
        </authorList>
    </citation>
    <scope>NUCLEOTIDE SEQUENCE [LARGE SCALE GENOMIC DNA]</scope>
    <source>
        <strain evidence="2">PD5205</strain>
    </source>
</reference>
<organism evidence="2 4">
    <name type="scientific">Xanthomonas fragariae</name>
    <dbReference type="NCBI Taxonomy" id="48664"/>
    <lineage>
        <taxon>Bacteria</taxon>
        <taxon>Pseudomonadati</taxon>
        <taxon>Pseudomonadota</taxon>
        <taxon>Gammaproteobacteria</taxon>
        <taxon>Lysobacterales</taxon>
        <taxon>Lysobacteraceae</taxon>
        <taxon>Xanthomonas</taxon>
    </lineage>
</organism>
<dbReference type="InterPro" id="IPR037151">
    <property type="entry name" value="AlkB-like_sf"/>
</dbReference>
<dbReference type="Proteomes" id="UP000195953">
    <property type="component" value="Chromosome 1"/>
</dbReference>